<keyword evidence="3" id="KW-1185">Reference proteome</keyword>
<evidence type="ECO:0000259" key="1">
    <source>
        <dbReference type="Pfam" id="PF00535"/>
    </source>
</evidence>
<reference evidence="2 3" key="1">
    <citation type="submission" date="2020-01" db="EMBL/GenBank/DDBJ databases">
        <title>Genome sequencing of strain KACC 21265.</title>
        <authorList>
            <person name="Heo J."/>
            <person name="Kim S.-J."/>
            <person name="Kim J.-S."/>
            <person name="Hong S.-B."/>
            <person name="Kwon S.-W."/>
        </authorList>
    </citation>
    <scope>NUCLEOTIDE SEQUENCE [LARGE SCALE GENOMIC DNA]</scope>
    <source>
        <strain evidence="2 3">KACC 21265</strain>
    </source>
</reference>
<name>A0A857J4Z1_9BURK</name>
<dbReference type="PANTHER" id="PTHR22916">
    <property type="entry name" value="GLYCOSYLTRANSFERASE"/>
    <property type="match status" value="1"/>
</dbReference>
<dbReference type="GO" id="GO:0016758">
    <property type="term" value="F:hexosyltransferase activity"/>
    <property type="evidence" value="ECO:0007669"/>
    <property type="project" value="UniProtKB-ARBA"/>
</dbReference>
<keyword evidence="2" id="KW-0808">Transferase</keyword>
<dbReference type="KEGG" id="xyk:GT347_07845"/>
<organism evidence="2 3">
    <name type="scientific">Xylophilus rhododendri</name>
    <dbReference type="NCBI Taxonomy" id="2697032"/>
    <lineage>
        <taxon>Bacteria</taxon>
        <taxon>Pseudomonadati</taxon>
        <taxon>Pseudomonadota</taxon>
        <taxon>Betaproteobacteria</taxon>
        <taxon>Burkholderiales</taxon>
        <taxon>Xylophilus</taxon>
    </lineage>
</organism>
<dbReference type="PANTHER" id="PTHR22916:SF3">
    <property type="entry name" value="UDP-GLCNAC:BETAGAL BETA-1,3-N-ACETYLGLUCOSAMINYLTRANSFERASE-LIKE PROTEIN 1"/>
    <property type="match status" value="1"/>
</dbReference>
<proteinExistence type="predicted"/>
<dbReference type="SUPFAM" id="SSF53448">
    <property type="entry name" value="Nucleotide-diphospho-sugar transferases"/>
    <property type="match status" value="1"/>
</dbReference>
<evidence type="ECO:0000313" key="2">
    <source>
        <dbReference type="EMBL" id="QHI97915.1"/>
    </source>
</evidence>
<feature type="domain" description="Glycosyltransferase 2-like" evidence="1">
    <location>
        <begin position="10"/>
        <end position="118"/>
    </location>
</feature>
<gene>
    <name evidence="2" type="ORF">GT347_07845</name>
</gene>
<dbReference type="RefSeq" id="WP_160551432.1">
    <property type="nucleotide sequence ID" value="NZ_CP047650.1"/>
</dbReference>
<dbReference type="Pfam" id="PF00535">
    <property type="entry name" value="Glycos_transf_2"/>
    <property type="match status" value="1"/>
</dbReference>
<dbReference type="EMBL" id="CP047650">
    <property type="protein sequence ID" value="QHI97915.1"/>
    <property type="molecule type" value="Genomic_DNA"/>
</dbReference>
<sequence>MAILRPVAGVAMCVYNGAAYLQEQLDSIAAQTELPRRMAIVDDGSVDGSWELLQRWAPTAPFEVRLHRNTTNLGVVRNFERALALAGDDIDLVFLADQDDRWFADKLATFVDRFAADPGLCLLHSDAELIDSEGVSMGRRLFQALLVTDDERSQVAGGRAWRVYAKRNLVTGAACAFRRSLLEGALPFSPLWVHDEWLAFVAALTARVGLLDVPTMAYRLHRANTVGMPIPSWGWRLRTIAQAFFTPMAPRQILRAERLTQMVERAEHLGADAQAIAWIRAAAEHAQFRGHLPRNPLRRAIAVSHSWRRRDYHRWSNGKISMLHDLLIAT</sequence>
<dbReference type="InterPro" id="IPR001173">
    <property type="entry name" value="Glyco_trans_2-like"/>
</dbReference>
<evidence type="ECO:0000313" key="3">
    <source>
        <dbReference type="Proteomes" id="UP000464787"/>
    </source>
</evidence>
<dbReference type="Gene3D" id="3.90.550.10">
    <property type="entry name" value="Spore Coat Polysaccharide Biosynthesis Protein SpsA, Chain A"/>
    <property type="match status" value="1"/>
</dbReference>
<dbReference type="InterPro" id="IPR029044">
    <property type="entry name" value="Nucleotide-diphossugar_trans"/>
</dbReference>
<protein>
    <submittedName>
        <fullName evidence="2">Glycosyltransferase</fullName>
    </submittedName>
</protein>
<dbReference type="CDD" id="cd04196">
    <property type="entry name" value="GT_2_like_d"/>
    <property type="match status" value="1"/>
</dbReference>
<dbReference type="AlphaFoldDB" id="A0A857J4Z1"/>
<dbReference type="Proteomes" id="UP000464787">
    <property type="component" value="Chromosome"/>
</dbReference>
<accession>A0A857J4Z1</accession>